<dbReference type="AlphaFoldDB" id="A0A6C0J341"/>
<feature type="transmembrane region" description="Helical" evidence="1">
    <location>
        <begin position="52"/>
        <end position="73"/>
    </location>
</feature>
<name>A0A6C0J341_9ZZZZ</name>
<sequence length="119" mass="14066">MILYNLLEYILNNKESFSNKEKKDDDIDKQLYLSLFGYNPDLDYNDLSPFDIFNIAIIYLLKIIIAITAAYLSYSCTWNGTVKNFFVRILFALWAFLLGPLYLIWYFIVNWSFRACING</sequence>
<evidence type="ECO:0000313" key="2">
    <source>
        <dbReference type="EMBL" id="QHT99085.1"/>
    </source>
</evidence>
<reference evidence="2" key="1">
    <citation type="journal article" date="2020" name="Nature">
        <title>Giant virus diversity and host interactions through global metagenomics.</title>
        <authorList>
            <person name="Schulz F."/>
            <person name="Roux S."/>
            <person name="Paez-Espino D."/>
            <person name="Jungbluth S."/>
            <person name="Walsh D.A."/>
            <person name="Denef V.J."/>
            <person name="McMahon K.D."/>
            <person name="Konstantinidis K.T."/>
            <person name="Eloe-Fadrosh E.A."/>
            <person name="Kyrpides N.C."/>
            <person name="Woyke T."/>
        </authorList>
    </citation>
    <scope>NUCLEOTIDE SEQUENCE</scope>
    <source>
        <strain evidence="2">GVMAG-M-3300025695-21</strain>
    </source>
</reference>
<proteinExistence type="predicted"/>
<keyword evidence="1" id="KW-0472">Membrane</keyword>
<accession>A0A6C0J341</accession>
<keyword evidence="1" id="KW-0812">Transmembrane</keyword>
<dbReference type="EMBL" id="MN740301">
    <property type="protein sequence ID" value="QHT99085.1"/>
    <property type="molecule type" value="Genomic_DNA"/>
</dbReference>
<organism evidence="2">
    <name type="scientific">viral metagenome</name>
    <dbReference type="NCBI Taxonomy" id="1070528"/>
    <lineage>
        <taxon>unclassified sequences</taxon>
        <taxon>metagenomes</taxon>
        <taxon>organismal metagenomes</taxon>
    </lineage>
</organism>
<protein>
    <submittedName>
        <fullName evidence="2">Uncharacterized protein</fullName>
    </submittedName>
</protein>
<feature type="transmembrane region" description="Helical" evidence="1">
    <location>
        <begin position="85"/>
        <end position="108"/>
    </location>
</feature>
<keyword evidence="1" id="KW-1133">Transmembrane helix</keyword>
<evidence type="ECO:0000256" key="1">
    <source>
        <dbReference type="SAM" id="Phobius"/>
    </source>
</evidence>